<dbReference type="GO" id="GO:0005737">
    <property type="term" value="C:cytoplasm"/>
    <property type="evidence" value="ECO:0007669"/>
    <property type="project" value="UniProtKB-SubCell"/>
</dbReference>
<dbReference type="InterPro" id="IPR036980">
    <property type="entry name" value="RNase_P/MRP_Rpp29_sf"/>
</dbReference>
<name>A0A7G9YU21_9EURY</name>
<proteinExistence type="inferred from homology"/>
<evidence type="ECO:0000313" key="7">
    <source>
        <dbReference type="EMBL" id="QNO51505.1"/>
    </source>
</evidence>
<dbReference type="EC" id="3.1.26.5" evidence="6"/>
<evidence type="ECO:0000256" key="2">
    <source>
        <dbReference type="ARBA" id="ARBA00022694"/>
    </source>
</evidence>
<reference evidence="7" key="1">
    <citation type="submission" date="2020-06" db="EMBL/GenBank/DDBJ databases">
        <title>Unique genomic features of the anaerobic methanotrophic archaea.</title>
        <authorList>
            <person name="Chadwick G.L."/>
            <person name="Skennerton C.T."/>
            <person name="Laso-Perez R."/>
            <person name="Leu A.O."/>
            <person name="Speth D.R."/>
            <person name="Yu H."/>
            <person name="Morgan-Lang C."/>
            <person name="Hatzenpichler R."/>
            <person name="Goudeau D."/>
            <person name="Malmstrom R."/>
            <person name="Brazelton W.J."/>
            <person name="Woyke T."/>
            <person name="Hallam S.J."/>
            <person name="Tyson G.W."/>
            <person name="Wegener G."/>
            <person name="Boetius A."/>
            <person name="Orphan V."/>
        </authorList>
    </citation>
    <scope>NUCLEOTIDE SEQUENCE</scope>
</reference>
<dbReference type="GO" id="GO:0004526">
    <property type="term" value="F:ribonuclease P activity"/>
    <property type="evidence" value="ECO:0007669"/>
    <property type="project" value="UniProtKB-UniRule"/>
</dbReference>
<keyword evidence="1 6" id="KW-0963">Cytoplasm</keyword>
<dbReference type="GO" id="GO:0030677">
    <property type="term" value="C:ribonuclease P complex"/>
    <property type="evidence" value="ECO:0007669"/>
    <property type="project" value="UniProtKB-UniRule"/>
</dbReference>
<dbReference type="InterPro" id="IPR023538">
    <property type="entry name" value="RNP1"/>
</dbReference>
<comment type="subunit">
    <text evidence="6">Consists of a catalytic RNA component and at least 4-5 protein subunits.</text>
</comment>
<protein>
    <recommendedName>
        <fullName evidence="6">Ribonuclease P protein component 1</fullName>
        <shortName evidence="6">RNase P component 1</shortName>
        <ecNumber evidence="6">3.1.26.5</ecNumber>
    </recommendedName>
    <alternativeName>
        <fullName evidence="6">Rpp29</fullName>
    </alternativeName>
</protein>
<dbReference type="GO" id="GO:0003723">
    <property type="term" value="F:RNA binding"/>
    <property type="evidence" value="ECO:0007669"/>
    <property type="project" value="InterPro"/>
</dbReference>
<dbReference type="GO" id="GO:0001682">
    <property type="term" value="P:tRNA 5'-leader removal"/>
    <property type="evidence" value="ECO:0007669"/>
    <property type="project" value="UniProtKB-UniRule"/>
</dbReference>
<evidence type="ECO:0000256" key="5">
    <source>
        <dbReference type="ARBA" id="ARBA00022801"/>
    </source>
</evidence>
<dbReference type="Pfam" id="PF01868">
    <property type="entry name" value="RNase_P-MRP_p29"/>
    <property type="match status" value="1"/>
</dbReference>
<keyword evidence="3 6" id="KW-0540">Nuclease</keyword>
<organism evidence="7">
    <name type="scientific">Candidatus Methanophagaceae archaeon ANME-1 ERB6</name>
    <dbReference type="NCBI Taxonomy" id="2759912"/>
    <lineage>
        <taxon>Archaea</taxon>
        <taxon>Methanobacteriati</taxon>
        <taxon>Methanobacteriota</taxon>
        <taxon>Stenosarchaea group</taxon>
        <taxon>Methanomicrobia</taxon>
        <taxon>Candidatus Methanophagales</taxon>
        <taxon>Candidatus Methanophagaceae</taxon>
    </lineage>
</organism>
<dbReference type="SMART" id="SM00538">
    <property type="entry name" value="POP4"/>
    <property type="match status" value="1"/>
</dbReference>
<accession>A0A7G9YU21</accession>
<dbReference type="InterPro" id="IPR002730">
    <property type="entry name" value="Rpp29/RNP1"/>
</dbReference>
<dbReference type="AlphaFoldDB" id="A0A7G9YU21"/>
<dbReference type="NCBIfam" id="NF046110">
    <property type="entry name" value="RNaseP1Mthb"/>
    <property type="match status" value="1"/>
</dbReference>
<sequence length="88" mass="9960">MKINPQNILQHELIGLRAEVEDSTNRAVEGLFGTVVDETRNMLVIENASGKDKKIPKAGTTFVFELPEVRVRLRGDMLVSRPEDRIKK</sequence>
<comment type="catalytic activity">
    <reaction evidence="6">
        <text>Endonucleolytic cleavage of RNA, removing 5'-extranucleotides from tRNA precursor.</text>
        <dbReference type="EC" id="3.1.26.5"/>
    </reaction>
</comment>
<gene>
    <name evidence="6 7" type="primary">rnp1</name>
    <name evidence="7" type="ORF">CBNPKNJC_00019</name>
</gene>
<dbReference type="SUPFAM" id="SSF101744">
    <property type="entry name" value="Rof/RNase P subunit-like"/>
    <property type="match status" value="1"/>
</dbReference>
<evidence type="ECO:0000256" key="1">
    <source>
        <dbReference type="ARBA" id="ARBA00022490"/>
    </source>
</evidence>
<evidence type="ECO:0000256" key="4">
    <source>
        <dbReference type="ARBA" id="ARBA00022759"/>
    </source>
</evidence>
<comment type="subcellular location">
    <subcellularLocation>
        <location evidence="6">Cytoplasm</location>
    </subcellularLocation>
</comment>
<dbReference type="HAMAP" id="MF_00754">
    <property type="entry name" value="RNase_P_1"/>
    <property type="match status" value="1"/>
</dbReference>
<dbReference type="InterPro" id="IPR023534">
    <property type="entry name" value="Rof/RNase_P-like"/>
</dbReference>
<dbReference type="Gene3D" id="2.30.30.210">
    <property type="entry name" value="Ribonuclease P/MRP, subunit p29"/>
    <property type="match status" value="1"/>
</dbReference>
<evidence type="ECO:0000256" key="6">
    <source>
        <dbReference type="HAMAP-Rule" id="MF_00754"/>
    </source>
</evidence>
<keyword evidence="4 6" id="KW-0255">Endonuclease</keyword>
<comment type="similarity">
    <text evidence="6">Belongs to the eukaryotic/archaeal RNase P protein component 1 family.</text>
</comment>
<keyword evidence="5 6" id="KW-0378">Hydrolase</keyword>
<keyword evidence="2 6" id="KW-0819">tRNA processing</keyword>
<comment type="function">
    <text evidence="6">Part of ribonuclease P, a protein complex that generates mature tRNA molecules by cleaving their 5'-ends.</text>
</comment>
<evidence type="ECO:0000256" key="3">
    <source>
        <dbReference type="ARBA" id="ARBA00022722"/>
    </source>
</evidence>
<dbReference type="EMBL" id="MT631471">
    <property type="protein sequence ID" value="QNO51505.1"/>
    <property type="molecule type" value="Genomic_DNA"/>
</dbReference>